<evidence type="ECO:0000313" key="7">
    <source>
        <dbReference type="EMBL" id="SEQ70402.1"/>
    </source>
</evidence>
<evidence type="ECO:0000256" key="2">
    <source>
        <dbReference type="ARBA" id="ARBA00022448"/>
    </source>
</evidence>
<proteinExistence type="predicted"/>
<keyword evidence="5" id="KW-0408">Iron</keyword>
<dbReference type="GO" id="GO:0005506">
    <property type="term" value="F:iron ion binding"/>
    <property type="evidence" value="ECO:0007669"/>
    <property type="project" value="InterPro"/>
</dbReference>
<dbReference type="STRING" id="478744.SAMN05444359_11469"/>
<keyword evidence="2" id="KW-0813">Transport</keyword>
<sequence length="478" mass="54941">MSNPKLYRMPVKGGVLTPAEMLRVISLARELGLDGLHFGSRQDIVLPISPERFAADDRYANIGLDPIAEGKSANIISSYVTADIFTKTPWLTSATYLYILEQFQFSPRLEVNITDPKQRMVPLFTGHLNFIASPEEDFWYLYIQLPAWENMETFPALIHSWDIARVVMALDPHGDTLTDLAACVVRVNDKQELKTKNIQKDLTVPFYPFPYYEGMNRLDDKQYWLGLYWRNNWYDLDFLVATCELCMEHRIGKICITPWKSFIITGIPEEKRIEWEKLLGRFGINARHSSLELNWHLPVGNQEALQLKQYLVREFDRRDISTYGLTFGVASPYARPFTSIVVERESGPDFIDGFAVLPAYNLKYARNFDPNSQEYVEYARRVDRTALAELMVELSKLYFEQLNEDRGEVIGAKRPVEKAVKERPFYQCSSCQSLYDPALGDPDQGIRIGTEFADLPDDYSCWTCSAGKSAFRGLVMEV</sequence>
<organism evidence="7 8">
    <name type="scientific">Neolewinella agarilytica</name>
    <dbReference type="NCBI Taxonomy" id="478744"/>
    <lineage>
        <taxon>Bacteria</taxon>
        <taxon>Pseudomonadati</taxon>
        <taxon>Bacteroidota</taxon>
        <taxon>Saprospiria</taxon>
        <taxon>Saprospirales</taxon>
        <taxon>Lewinellaceae</taxon>
        <taxon>Neolewinella</taxon>
    </lineage>
</organism>
<evidence type="ECO:0000259" key="6">
    <source>
        <dbReference type="PROSITE" id="PS50903"/>
    </source>
</evidence>
<dbReference type="InterPro" id="IPR024934">
    <property type="entry name" value="Rubredoxin-like_dom"/>
</dbReference>
<dbReference type="CDD" id="cd00730">
    <property type="entry name" value="rubredoxin"/>
    <property type="match status" value="1"/>
</dbReference>
<dbReference type="GO" id="GO:0009055">
    <property type="term" value="F:electron transfer activity"/>
    <property type="evidence" value="ECO:0007669"/>
    <property type="project" value="TreeGrafter"/>
</dbReference>
<dbReference type="InterPro" id="IPR024935">
    <property type="entry name" value="Rubredoxin_dom"/>
</dbReference>
<evidence type="ECO:0000256" key="4">
    <source>
        <dbReference type="ARBA" id="ARBA00022982"/>
    </source>
</evidence>
<dbReference type="EMBL" id="FOFB01000014">
    <property type="protein sequence ID" value="SEQ70402.1"/>
    <property type="molecule type" value="Genomic_DNA"/>
</dbReference>
<dbReference type="GO" id="GO:0016491">
    <property type="term" value="F:oxidoreductase activity"/>
    <property type="evidence" value="ECO:0007669"/>
    <property type="project" value="InterPro"/>
</dbReference>
<evidence type="ECO:0000256" key="3">
    <source>
        <dbReference type="ARBA" id="ARBA00022723"/>
    </source>
</evidence>
<dbReference type="Pfam" id="PF00301">
    <property type="entry name" value="Rubredoxin"/>
    <property type="match status" value="1"/>
</dbReference>
<evidence type="ECO:0000313" key="8">
    <source>
        <dbReference type="Proteomes" id="UP000199021"/>
    </source>
</evidence>
<dbReference type="PANTHER" id="PTHR47627">
    <property type="entry name" value="RUBREDOXIN"/>
    <property type="match status" value="1"/>
</dbReference>
<reference evidence="8" key="1">
    <citation type="submission" date="2016-10" db="EMBL/GenBank/DDBJ databases">
        <authorList>
            <person name="Varghese N."/>
            <person name="Submissions S."/>
        </authorList>
    </citation>
    <scope>NUCLEOTIDE SEQUENCE [LARGE SCALE GENOMIC DNA]</scope>
    <source>
        <strain evidence="8">DSM 24740</strain>
    </source>
</reference>
<dbReference type="RefSeq" id="WP_090169346.1">
    <property type="nucleotide sequence ID" value="NZ_FOFB01000014.1"/>
</dbReference>
<comment type="cofactor">
    <cofactor evidence="1">
        <name>Fe(3+)</name>
        <dbReference type="ChEBI" id="CHEBI:29034"/>
    </cofactor>
</comment>
<accession>A0A1H9I786</accession>
<dbReference type="SUPFAM" id="SSF57802">
    <property type="entry name" value="Rubredoxin-like"/>
    <property type="match status" value="1"/>
</dbReference>
<dbReference type="AlphaFoldDB" id="A0A1H9I786"/>
<dbReference type="InParanoid" id="A0A1H9I786"/>
<dbReference type="InterPro" id="IPR050526">
    <property type="entry name" value="Rubredoxin_ET"/>
</dbReference>
<evidence type="ECO:0000256" key="1">
    <source>
        <dbReference type="ARBA" id="ARBA00001965"/>
    </source>
</evidence>
<dbReference type="OrthoDB" id="9758182at2"/>
<keyword evidence="8" id="KW-1185">Reference proteome</keyword>
<protein>
    <submittedName>
        <fullName evidence="7">Rubredoxin</fullName>
    </submittedName>
</protein>
<keyword evidence="3" id="KW-0479">Metal-binding</keyword>
<dbReference type="InterPro" id="IPR036136">
    <property type="entry name" value="Nit/Sulf_reduc_fer-like_dom_sf"/>
</dbReference>
<gene>
    <name evidence="7" type="ORF">SAMN05444359_11469</name>
</gene>
<evidence type="ECO:0000256" key="5">
    <source>
        <dbReference type="ARBA" id="ARBA00023004"/>
    </source>
</evidence>
<dbReference type="PROSITE" id="PS50903">
    <property type="entry name" value="RUBREDOXIN_LIKE"/>
    <property type="match status" value="1"/>
</dbReference>
<keyword evidence="4" id="KW-0249">Electron transport</keyword>
<name>A0A1H9I786_9BACT</name>
<dbReference type="SUPFAM" id="SSF55124">
    <property type="entry name" value="Nitrite/Sulfite reductase N-terminal domain-like"/>
    <property type="match status" value="1"/>
</dbReference>
<feature type="domain" description="Rubredoxin-like" evidence="6">
    <location>
        <begin position="423"/>
        <end position="474"/>
    </location>
</feature>
<dbReference type="GO" id="GO:0043448">
    <property type="term" value="P:alkane catabolic process"/>
    <property type="evidence" value="ECO:0007669"/>
    <property type="project" value="TreeGrafter"/>
</dbReference>
<dbReference type="Gene3D" id="2.20.28.10">
    <property type="match status" value="1"/>
</dbReference>
<dbReference type="PANTHER" id="PTHR47627:SF1">
    <property type="entry name" value="RUBREDOXIN-1-RELATED"/>
    <property type="match status" value="1"/>
</dbReference>
<dbReference type="Proteomes" id="UP000199021">
    <property type="component" value="Unassembled WGS sequence"/>
</dbReference>